<dbReference type="PANTHER" id="PTHR38451:SF1">
    <property type="entry name" value="TRNA (ADENINE(22)-N(1))-METHYLTRANSFERASE"/>
    <property type="match status" value="1"/>
</dbReference>
<gene>
    <name evidence="2" type="ORF">ACFQNG_05490</name>
</gene>
<dbReference type="InterPro" id="IPR029063">
    <property type="entry name" value="SAM-dependent_MTases_sf"/>
</dbReference>
<dbReference type="PIRSF" id="PIRSF018637">
    <property type="entry name" value="TrmK"/>
    <property type="match status" value="1"/>
</dbReference>
<evidence type="ECO:0000256" key="1">
    <source>
        <dbReference type="SAM" id="Coils"/>
    </source>
</evidence>
<dbReference type="PANTHER" id="PTHR38451">
    <property type="entry name" value="TRNA (ADENINE(22)-N(1))-METHYLTRANSFERASE"/>
    <property type="match status" value="1"/>
</dbReference>
<evidence type="ECO:0000313" key="2">
    <source>
        <dbReference type="EMBL" id="MFC7440597.1"/>
    </source>
</evidence>
<reference evidence="3" key="1">
    <citation type="journal article" date="2019" name="Int. J. Syst. Evol. Microbiol.">
        <title>The Global Catalogue of Microorganisms (GCM) 10K type strain sequencing project: providing services to taxonomists for standard genome sequencing and annotation.</title>
        <authorList>
            <consortium name="The Broad Institute Genomics Platform"/>
            <consortium name="The Broad Institute Genome Sequencing Center for Infectious Disease"/>
            <person name="Wu L."/>
            <person name="Ma J."/>
        </authorList>
    </citation>
    <scope>NUCLEOTIDE SEQUENCE [LARGE SCALE GENOMIC DNA]</scope>
    <source>
        <strain evidence="3">CGMCC 1.12942</strain>
    </source>
</reference>
<accession>A0ABW2RI48</accession>
<organism evidence="2 3">
    <name type="scientific">Laceyella putida</name>
    <dbReference type="NCBI Taxonomy" id="110101"/>
    <lineage>
        <taxon>Bacteria</taxon>
        <taxon>Bacillati</taxon>
        <taxon>Bacillota</taxon>
        <taxon>Bacilli</taxon>
        <taxon>Bacillales</taxon>
        <taxon>Thermoactinomycetaceae</taxon>
        <taxon>Laceyella</taxon>
    </lineage>
</organism>
<dbReference type="SUPFAM" id="SSF53335">
    <property type="entry name" value="S-adenosyl-L-methionine-dependent methyltransferases"/>
    <property type="match status" value="1"/>
</dbReference>
<dbReference type="EMBL" id="JBHTBW010000015">
    <property type="protein sequence ID" value="MFC7440597.1"/>
    <property type="molecule type" value="Genomic_DNA"/>
</dbReference>
<proteinExistence type="predicted"/>
<keyword evidence="1" id="KW-0175">Coiled coil</keyword>
<dbReference type="Pfam" id="PF04816">
    <property type="entry name" value="TrmK"/>
    <property type="match status" value="1"/>
</dbReference>
<dbReference type="Proteomes" id="UP001596500">
    <property type="component" value="Unassembled WGS sequence"/>
</dbReference>
<protein>
    <submittedName>
        <fullName evidence="2">tRNA (Adenine(22)-N(1))-methyltransferase</fullName>
    </submittedName>
</protein>
<dbReference type="Gene3D" id="3.40.50.150">
    <property type="entry name" value="Vaccinia Virus protein VP39"/>
    <property type="match status" value="1"/>
</dbReference>
<name>A0ABW2RI48_9BACL</name>
<keyword evidence="3" id="KW-1185">Reference proteome</keyword>
<dbReference type="InterPro" id="IPR006901">
    <property type="entry name" value="TrmK"/>
</dbReference>
<sequence length="247" mass="28055">MEHSINLWQLSERLKTIASYIPDHKRVADIGGDHALLLTHVAREQRLHKGIVGEVNRGPFENARDRIKLAGLADLIEVRLGDGLAVIQPDEVDVVVIAGMGGALIANILEAGKEKLAHVERLILQPNVGGNRVRLWLDENGFRLVEEMIVEEADILYEIMVAEPGRPQYRAEESLGKEMVWEVGPLLWEKRHPLLHKKLTETLAGKQKIYRQLSKGKTEQAEVRKQELEREIKAWEKVIRCLSQENN</sequence>
<comment type="caution">
    <text evidence="2">The sequence shown here is derived from an EMBL/GenBank/DDBJ whole genome shotgun (WGS) entry which is preliminary data.</text>
</comment>
<dbReference type="Gene3D" id="1.10.287.1890">
    <property type="match status" value="1"/>
</dbReference>
<feature type="coiled-coil region" evidence="1">
    <location>
        <begin position="211"/>
        <end position="245"/>
    </location>
</feature>
<dbReference type="RefSeq" id="WP_379863878.1">
    <property type="nucleotide sequence ID" value="NZ_JBHTBW010000015.1"/>
</dbReference>
<evidence type="ECO:0000313" key="3">
    <source>
        <dbReference type="Proteomes" id="UP001596500"/>
    </source>
</evidence>